<proteinExistence type="predicted"/>
<organism evidence="1">
    <name type="scientific">Arundo donax</name>
    <name type="common">Giant reed</name>
    <name type="synonym">Donax arundinaceus</name>
    <dbReference type="NCBI Taxonomy" id="35708"/>
    <lineage>
        <taxon>Eukaryota</taxon>
        <taxon>Viridiplantae</taxon>
        <taxon>Streptophyta</taxon>
        <taxon>Embryophyta</taxon>
        <taxon>Tracheophyta</taxon>
        <taxon>Spermatophyta</taxon>
        <taxon>Magnoliopsida</taxon>
        <taxon>Liliopsida</taxon>
        <taxon>Poales</taxon>
        <taxon>Poaceae</taxon>
        <taxon>PACMAD clade</taxon>
        <taxon>Arundinoideae</taxon>
        <taxon>Arundineae</taxon>
        <taxon>Arundo</taxon>
    </lineage>
</organism>
<reference evidence="1" key="2">
    <citation type="journal article" date="2015" name="Data Brief">
        <title>Shoot transcriptome of the giant reed, Arundo donax.</title>
        <authorList>
            <person name="Barrero R.A."/>
            <person name="Guerrero F.D."/>
            <person name="Moolhuijzen P."/>
            <person name="Goolsby J.A."/>
            <person name="Tidwell J."/>
            <person name="Bellgard S.E."/>
            <person name="Bellgard M.I."/>
        </authorList>
    </citation>
    <scope>NUCLEOTIDE SEQUENCE</scope>
    <source>
        <tissue evidence="1">Shoot tissue taken approximately 20 cm above the soil surface</tissue>
    </source>
</reference>
<name>A0A0A9CWV3_ARUDO</name>
<sequence>MTCTERLSKSIVTGRYCRISICVPDIRCIHRHDKALLPQMRGLLW</sequence>
<accession>A0A0A9CWV3</accession>
<dbReference type="AlphaFoldDB" id="A0A0A9CWV3"/>
<reference evidence="1" key="1">
    <citation type="submission" date="2014-09" db="EMBL/GenBank/DDBJ databases">
        <authorList>
            <person name="Magalhaes I.L.F."/>
            <person name="Oliveira U."/>
            <person name="Santos F.R."/>
            <person name="Vidigal T.H.D.A."/>
            <person name="Brescovit A.D."/>
            <person name="Santos A.J."/>
        </authorList>
    </citation>
    <scope>NUCLEOTIDE SEQUENCE</scope>
    <source>
        <tissue evidence="1">Shoot tissue taken approximately 20 cm above the soil surface</tissue>
    </source>
</reference>
<protein>
    <submittedName>
        <fullName evidence="1">Uncharacterized protein</fullName>
    </submittedName>
</protein>
<dbReference type="EMBL" id="GBRH01218982">
    <property type="protein sequence ID" value="JAD78913.1"/>
    <property type="molecule type" value="Transcribed_RNA"/>
</dbReference>
<evidence type="ECO:0000313" key="1">
    <source>
        <dbReference type="EMBL" id="JAD78913.1"/>
    </source>
</evidence>